<feature type="chain" id="PRO_5047398077" description="SGNH hydrolase-type esterase domain-containing protein" evidence="1">
    <location>
        <begin position="22"/>
        <end position="401"/>
    </location>
</feature>
<dbReference type="InterPro" id="IPR013830">
    <property type="entry name" value="SGNH_hydro"/>
</dbReference>
<proteinExistence type="predicted"/>
<dbReference type="InterPro" id="IPR036514">
    <property type="entry name" value="SGNH_hydro_sf"/>
</dbReference>
<dbReference type="PANTHER" id="PTHR34407">
    <property type="entry name" value="EXPRESSED PROTEIN"/>
    <property type="match status" value="1"/>
</dbReference>
<dbReference type="PANTHER" id="PTHR34407:SF1">
    <property type="entry name" value="SGNH HYDROLASE-TYPE ESTERASE DOMAIN-CONTAINING PROTEIN"/>
    <property type="match status" value="1"/>
</dbReference>
<organism evidence="3 4">
    <name type="scientific">Mucilaginibacter panaciglaebae</name>
    <dbReference type="NCBI Taxonomy" id="502331"/>
    <lineage>
        <taxon>Bacteria</taxon>
        <taxon>Pseudomonadati</taxon>
        <taxon>Bacteroidota</taxon>
        <taxon>Sphingobacteriia</taxon>
        <taxon>Sphingobacteriales</taxon>
        <taxon>Sphingobacteriaceae</taxon>
        <taxon>Mucilaginibacter</taxon>
    </lineage>
</organism>
<evidence type="ECO:0000256" key="1">
    <source>
        <dbReference type="SAM" id="SignalP"/>
    </source>
</evidence>
<dbReference type="Gene3D" id="3.40.50.1110">
    <property type="entry name" value="SGNH hydrolase"/>
    <property type="match status" value="1"/>
</dbReference>
<accession>A0ABP7X1F9</accession>
<dbReference type="Gene3D" id="2.60.120.260">
    <property type="entry name" value="Galactose-binding domain-like"/>
    <property type="match status" value="1"/>
</dbReference>
<keyword evidence="4" id="KW-1185">Reference proteome</keyword>
<feature type="signal peptide" evidence="1">
    <location>
        <begin position="1"/>
        <end position="21"/>
    </location>
</feature>
<dbReference type="Pfam" id="PF13472">
    <property type="entry name" value="Lipase_GDSL_2"/>
    <property type="match status" value="1"/>
</dbReference>
<evidence type="ECO:0000313" key="4">
    <source>
        <dbReference type="Proteomes" id="UP001500841"/>
    </source>
</evidence>
<keyword evidence="1" id="KW-0732">Signal</keyword>
<dbReference type="RefSeq" id="WP_345105981.1">
    <property type="nucleotide sequence ID" value="NZ_BAABCV010000010.1"/>
</dbReference>
<protein>
    <recommendedName>
        <fullName evidence="2">SGNH hydrolase-type esterase domain-containing protein</fullName>
    </recommendedName>
</protein>
<dbReference type="Proteomes" id="UP001500841">
    <property type="component" value="Unassembled WGS sequence"/>
</dbReference>
<dbReference type="SUPFAM" id="SSF52266">
    <property type="entry name" value="SGNH hydrolase"/>
    <property type="match status" value="1"/>
</dbReference>
<feature type="domain" description="SGNH hydrolase-type esterase" evidence="2">
    <location>
        <begin position="55"/>
        <end position="223"/>
    </location>
</feature>
<name>A0ABP7X1F9_9SPHI</name>
<evidence type="ECO:0000259" key="2">
    <source>
        <dbReference type="Pfam" id="PF13472"/>
    </source>
</evidence>
<gene>
    <name evidence="3" type="ORF">GCM10022392_28880</name>
</gene>
<sequence>MTKKILTGFLFISLMFFQASAQVKRLPFSNYIATRGGLVNTRQAISNQQEVTVAFLGGSITFNPGWRQMVCGYLKDTFPQTKFRFIAAGIPSLGSLPHAFRLQRDMLDSGKVDLLFVEAAVNDQVNSTDSITQVKSLEGIVRHVIKSNPYMDIVMMSFADPDKTSTYQKGGVPTSIANHELVAAHYNLPSINLAKAVADKLANNEFSWEKDFKDLHPAPFGQRMYFEAIKTLLTDQLSPDKNPDKPVKRNLAKITMLNPHSFTNGSYLDISKAQPGAGWTLNPNWTPTDKLDTREGFVKVPMLVTNTPGSALTLKFNGNAVGMAIISGADAGIVDYVIDGGDIKHIDLFTQWSTFIHLPWYVLFDSGLKKGAHTLQLTVSDRKNPKSLGNACRIVHFLVNN</sequence>
<reference evidence="4" key="1">
    <citation type="journal article" date="2019" name="Int. J. Syst. Evol. Microbiol.">
        <title>The Global Catalogue of Microorganisms (GCM) 10K type strain sequencing project: providing services to taxonomists for standard genome sequencing and annotation.</title>
        <authorList>
            <consortium name="The Broad Institute Genomics Platform"/>
            <consortium name="The Broad Institute Genome Sequencing Center for Infectious Disease"/>
            <person name="Wu L."/>
            <person name="Ma J."/>
        </authorList>
    </citation>
    <scope>NUCLEOTIDE SEQUENCE [LARGE SCALE GENOMIC DNA]</scope>
    <source>
        <strain evidence="4">JCM 17085</strain>
    </source>
</reference>
<dbReference type="CDD" id="cd00229">
    <property type="entry name" value="SGNH_hydrolase"/>
    <property type="match status" value="1"/>
</dbReference>
<dbReference type="EMBL" id="BAABCV010000010">
    <property type="protein sequence ID" value="GAA4102114.1"/>
    <property type="molecule type" value="Genomic_DNA"/>
</dbReference>
<comment type="caution">
    <text evidence="3">The sequence shown here is derived from an EMBL/GenBank/DDBJ whole genome shotgun (WGS) entry which is preliminary data.</text>
</comment>
<evidence type="ECO:0000313" key="3">
    <source>
        <dbReference type="EMBL" id="GAA4102114.1"/>
    </source>
</evidence>